<evidence type="ECO:0000313" key="8">
    <source>
        <dbReference type="Proteomes" id="UP000290244"/>
    </source>
</evidence>
<dbReference type="Proteomes" id="UP000290244">
    <property type="component" value="Chromosome"/>
</dbReference>
<keyword evidence="3 6" id="KW-0812">Transmembrane</keyword>
<comment type="subcellular location">
    <subcellularLocation>
        <location evidence="1">Cell membrane</location>
        <topology evidence="1">Multi-pass membrane protein</topology>
    </subcellularLocation>
</comment>
<protein>
    <submittedName>
        <fullName evidence="7">Thiosulfate reductase</fullName>
    </submittedName>
</protein>
<sequence>MQLNKLDITWLILITITMANALVAETAEPHLIITAIICFSIAYKGRRIIDYFMELNQANKTIRVLMHSYFYIFPALIFLTDAFAEQLAQLTSL</sequence>
<gene>
    <name evidence="7" type="ORF">EMK97_10370</name>
</gene>
<keyword evidence="5 6" id="KW-0472">Membrane</keyword>
<feature type="transmembrane region" description="Helical" evidence="6">
    <location>
        <begin position="69"/>
        <end position="88"/>
    </location>
</feature>
<dbReference type="RefSeq" id="WP_130601894.1">
    <property type="nucleotide sequence ID" value="NZ_CP034759.1"/>
</dbReference>
<dbReference type="Pfam" id="PF03626">
    <property type="entry name" value="COX4_pro"/>
    <property type="match status" value="1"/>
</dbReference>
<reference evidence="7 8" key="1">
    <citation type="submission" date="2018-12" db="EMBL/GenBank/DDBJ databases">
        <title>Complete genome of Litorilituus sediminis.</title>
        <authorList>
            <person name="Liu A."/>
            <person name="Rong J."/>
        </authorList>
    </citation>
    <scope>NUCLEOTIDE SEQUENCE [LARGE SCALE GENOMIC DNA]</scope>
    <source>
        <strain evidence="7 8">JCM 17549</strain>
    </source>
</reference>
<keyword evidence="2" id="KW-1003">Cell membrane</keyword>
<evidence type="ECO:0000256" key="6">
    <source>
        <dbReference type="SAM" id="Phobius"/>
    </source>
</evidence>
<evidence type="ECO:0000313" key="7">
    <source>
        <dbReference type="EMBL" id="QBG36085.1"/>
    </source>
</evidence>
<accession>A0A4P6P988</accession>
<keyword evidence="4 6" id="KW-1133">Transmembrane helix</keyword>
<dbReference type="KEGG" id="lsd:EMK97_10370"/>
<evidence type="ECO:0000256" key="2">
    <source>
        <dbReference type="ARBA" id="ARBA00022475"/>
    </source>
</evidence>
<dbReference type="AlphaFoldDB" id="A0A4P6P988"/>
<evidence type="ECO:0000256" key="5">
    <source>
        <dbReference type="ARBA" id="ARBA00023136"/>
    </source>
</evidence>
<dbReference type="OrthoDB" id="6227821at2"/>
<keyword evidence="8" id="KW-1185">Reference proteome</keyword>
<evidence type="ECO:0000256" key="4">
    <source>
        <dbReference type="ARBA" id="ARBA00022989"/>
    </source>
</evidence>
<proteinExistence type="predicted"/>
<dbReference type="GO" id="GO:0005886">
    <property type="term" value="C:plasma membrane"/>
    <property type="evidence" value="ECO:0007669"/>
    <property type="project" value="UniProtKB-SubCell"/>
</dbReference>
<dbReference type="EMBL" id="CP034759">
    <property type="protein sequence ID" value="QBG36085.1"/>
    <property type="molecule type" value="Genomic_DNA"/>
</dbReference>
<organism evidence="7 8">
    <name type="scientific">Litorilituus sediminis</name>
    <dbReference type="NCBI Taxonomy" id="718192"/>
    <lineage>
        <taxon>Bacteria</taxon>
        <taxon>Pseudomonadati</taxon>
        <taxon>Pseudomonadota</taxon>
        <taxon>Gammaproteobacteria</taxon>
        <taxon>Alteromonadales</taxon>
        <taxon>Colwelliaceae</taxon>
        <taxon>Litorilituus</taxon>
    </lineage>
</organism>
<evidence type="ECO:0000256" key="1">
    <source>
        <dbReference type="ARBA" id="ARBA00004651"/>
    </source>
</evidence>
<evidence type="ECO:0000256" key="3">
    <source>
        <dbReference type="ARBA" id="ARBA00022692"/>
    </source>
</evidence>
<name>A0A4P6P988_9GAMM</name>
<dbReference type="InterPro" id="IPR005171">
    <property type="entry name" value="Cyt_c_oxidase_su4_prok"/>
</dbReference>